<dbReference type="PANTHER" id="PTHR37171">
    <property type="entry name" value="SERINE/THREONINE-PROTEIN KINASE YRZF-RELATED"/>
    <property type="match status" value="1"/>
</dbReference>
<dbReference type="GO" id="GO:0043657">
    <property type="term" value="C:host cell"/>
    <property type="evidence" value="ECO:0007669"/>
    <property type="project" value="UniProtKB-SubCell"/>
</dbReference>
<dbReference type="InterPro" id="IPR052396">
    <property type="entry name" value="Meiotic_Drive_Suppr_Kinase"/>
</dbReference>
<proteinExistence type="predicted"/>
<feature type="coiled-coil region" evidence="5">
    <location>
        <begin position="572"/>
        <end position="663"/>
    </location>
</feature>
<name>A0A8H3LHY9_9GLOM</name>
<keyword evidence="5" id="KW-0175">Coiled coil</keyword>
<evidence type="ECO:0000256" key="3">
    <source>
        <dbReference type="ARBA" id="ARBA00022525"/>
    </source>
</evidence>
<evidence type="ECO:0000256" key="4">
    <source>
        <dbReference type="PROSITE-ProRule" id="PRU10141"/>
    </source>
</evidence>
<sequence length="1056" mass="119558">MPITLLCFVKGNTTASAFSVKISRDEPISELKKVIKAEKHKTFHGIEADELKLWKVTIPDDQDDLLSNPTLQDELLATREIGDYWTEKPPKRHIHVIVKLPLLSLEEALSCIPPSITYSTDCVTSKTTTKAVGDPPTSVQLWGDFFEQVNSFHFDQQPIFERPRFDDRFVIVDEEDVRNAINFNICMVLNDLTGPDCIYSRRPTDATGIPDFKCHCAKLLILVVEAKRKHVLEDMGEETFPEFYQTSKGKGVVQQIYNYMGENELRYGILTTYDNHWFLRREHTDLWISETLSLQSESPPVLKAYAYLTRRAKENPNSPKPQILVPAQGDNNSRTLRSHSKSSSNSSLNNQTSNTSTNQQSSSAFGASNNPPVDQQKFSFTDFKFKGILGEGRSGKTLLCEFRGETIALKSVDLSKAPSYVLEEMQKEVEIYKDLADIQGKYIPKLVCYGYYGGGMSFVIGLTIVGTMLSDQKITEQQKSRAIKGLEAIHKHGILHNDIREENILINDNDDIYLIDFGMASREDTKKKRKLFDEEQLKLSQLLDGYIVHFVKKEGSDRISKSRKCKVRITELEAENIEIAELRKENAELRKENTDFRMKFANFEAERAELKRRIAETLRITEEERTRRDAENVKLRATIEELRKNNTKESAELRDRITKVEQKQTLNDNVTKVTNSSNNSSSNFNLLADQVPTVMHHEKPLVDTSLPEDKETVAFLGEEYKKKVSNEIRQRNREKKLRAQESLPTHPEEKMSQDLNSVTQSCNSTSSEEKICSELDSKCKKGKGVNKLKQELFAPELPSQVPIDQNHVTKISETAGPGKSSIDEASQHLAQLCDKAFNAEDGANRANQEEILCWCLYAKDFRTQLNEIIENSDGKFGEKKARSLLYDSITKHLNLLRKQRSQELGLHLPEISRDALRKKTQRAEKIYTLFEEIGLDKIKLIKTYSANSISKLTNGQIREIIEEQIDSPANTSQDISSEKIPQSVSNHVTEISETAGPEKNLPGINAPKPAEVSISTAPIPSTHVSAKRLNSNSLSEASPGNTSKNERSENISLGWC</sequence>
<reference evidence="8" key="1">
    <citation type="submission" date="2019-10" db="EMBL/GenBank/DDBJ databases">
        <title>Conservation and host-specific expression of non-tandemly repeated heterogenous ribosome RNA gene in arbuscular mycorrhizal fungi.</title>
        <authorList>
            <person name="Maeda T."/>
            <person name="Kobayashi Y."/>
            <person name="Nakagawa T."/>
            <person name="Ezawa T."/>
            <person name="Yamaguchi K."/>
            <person name="Bino T."/>
            <person name="Nishimoto Y."/>
            <person name="Shigenobu S."/>
            <person name="Kawaguchi M."/>
        </authorList>
    </citation>
    <scope>NUCLEOTIDE SEQUENCE</scope>
    <source>
        <strain evidence="8">HR1</strain>
    </source>
</reference>
<keyword evidence="3" id="KW-0964">Secreted</keyword>
<dbReference type="AlphaFoldDB" id="A0A8H3LHY9"/>
<evidence type="ECO:0000256" key="1">
    <source>
        <dbReference type="ARBA" id="ARBA00004340"/>
    </source>
</evidence>
<dbReference type="PROSITE" id="PS00109">
    <property type="entry name" value="PROTEIN_KINASE_TYR"/>
    <property type="match status" value="1"/>
</dbReference>
<dbReference type="Gene3D" id="1.10.510.10">
    <property type="entry name" value="Transferase(Phosphotransferase) domain 1"/>
    <property type="match status" value="1"/>
</dbReference>
<dbReference type="InterPro" id="IPR000719">
    <property type="entry name" value="Prot_kinase_dom"/>
</dbReference>
<dbReference type="OrthoDB" id="2156052at2759"/>
<dbReference type="Proteomes" id="UP000615446">
    <property type="component" value="Unassembled WGS sequence"/>
</dbReference>
<protein>
    <submittedName>
        <fullName evidence="8">Kinase-like domain-containing protein</fullName>
    </submittedName>
</protein>
<dbReference type="GO" id="GO:0004672">
    <property type="term" value="F:protein kinase activity"/>
    <property type="evidence" value="ECO:0007669"/>
    <property type="project" value="InterPro"/>
</dbReference>
<evidence type="ECO:0000313" key="8">
    <source>
        <dbReference type="EMBL" id="GES85739.1"/>
    </source>
</evidence>
<evidence type="ECO:0000256" key="6">
    <source>
        <dbReference type="SAM" id="MobiDB-lite"/>
    </source>
</evidence>
<dbReference type="InterPro" id="IPR008266">
    <property type="entry name" value="Tyr_kinase_AS"/>
</dbReference>
<comment type="subcellular location">
    <subcellularLocation>
        <location evidence="1">Host cell</location>
    </subcellularLocation>
    <subcellularLocation>
        <location evidence="2">Secreted</location>
    </subcellularLocation>
</comment>
<evidence type="ECO:0000313" key="9">
    <source>
        <dbReference type="Proteomes" id="UP000615446"/>
    </source>
</evidence>
<keyword evidence="8" id="KW-0418">Kinase</keyword>
<dbReference type="GO" id="GO:0005576">
    <property type="term" value="C:extracellular region"/>
    <property type="evidence" value="ECO:0007669"/>
    <property type="project" value="UniProtKB-SubCell"/>
</dbReference>
<dbReference type="PANTHER" id="PTHR37171:SF1">
    <property type="entry name" value="SERINE_THREONINE-PROTEIN KINASE YRZF-RELATED"/>
    <property type="match status" value="1"/>
</dbReference>
<keyword evidence="4" id="KW-0547">Nucleotide-binding</keyword>
<feature type="region of interest" description="Disordered" evidence="6">
    <location>
        <begin position="1016"/>
        <end position="1056"/>
    </location>
</feature>
<dbReference type="InterPro" id="IPR017441">
    <property type="entry name" value="Protein_kinase_ATP_BS"/>
</dbReference>
<feature type="binding site" evidence="4">
    <location>
        <position position="410"/>
    </location>
    <ligand>
        <name>ATP</name>
        <dbReference type="ChEBI" id="CHEBI:30616"/>
    </ligand>
</feature>
<dbReference type="Pfam" id="PF20147">
    <property type="entry name" value="Crinkler"/>
    <property type="match status" value="1"/>
</dbReference>
<dbReference type="PROSITE" id="PS00107">
    <property type="entry name" value="PROTEIN_KINASE_ATP"/>
    <property type="match status" value="1"/>
</dbReference>
<dbReference type="SUPFAM" id="SSF56112">
    <property type="entry name" value="Protein kinase-like (PK-like)"/>
    <property type="match status" value="1"/>
</dbReference>
<keyword evidence="4" id="KW-0067">ATP-binding</keyword>
<dbReference type="InterPro" id="IPR011009">
    <property type="entry name" value="Kinase-like_dom_sf"/>
</dbReference>
<feature type="compositionally biased region" description="Low complexity" evidence="6">
    <location>
        <begin position="341"/>
        <end position="363"/>
    </location>
</feature>
<evidence type="ECO:0000259" key="7">
    <source>
        <dbReference type="PROSITE" id="PS50011"/>
    </source>
</evidence>
<dbReference type="EMBL" id="BLAL01000156">
    <property type="protein sequence ID" value="GES85739.1"/>
    <property type="molecule type" value="Genomic_DNA"/>
</dbReference>
<dbReference type="InterPro" id="IPR045379">
    <property type="entry name" value="Crinkler_N"/>
</dbReference>
<evidence type="ECO:0000256" key="5">
    <source>
        <dbReference type="SAM" id="Coils"/>
    </source>
</evidence>
<feature type="compositionally biased region" description="Polar residues" evidence="6">
    <location>
        <begin position="1016"/>
        <end position="1043"/>
    </location>
</feature>
<feature type="region of interest" description="Disordered" evidence="6">
    <location>
        <begin position="313"/>
        <end position="371"/>
    </location>
</feature>
<gene>
    <name evidence="8" type="ORF">RCL2_001284200</name>
</gene>
<dbReference type="PROSITE" id="PS50011">
    <property type="entry name" value="PROTEIN_KINASE_DOM"/>
    <property type="match status" value="1"/>
</dbReference>
<dbReference type="SMART" id="SM00220">
    <property type="entry name" value="S_TKc"/>
    <property type="match status" value="1"/>
</dbReference>
<comment type="caution">
    <text evidence="8">The sequence shown here is derived from an EMBL/GenBank/DDBJ whole genome shotgun (WGS) entry which is preliminary data.</text>
</comment>
<feature type="domain" description="Protein kinase" evidence="7">
    <location>
        <begin position="383"/>
        <end position="666"/>
    </location>
</feature>
<organism evidence="8 9">
    <name type="scientific">Rhizophagus clarus</name>
    <dbReference type="NCBI Taxonomy" id="94130"/>
    <lineage>
        <taxon>Eukaryota</taxon>
        <taxon>Fungi</taxon>
        <taxon>Fungi incertae sedis</taxon>
        <taxon>Mucoromycota</taxon>
        <taxon>Glomeromycotina</taxon>
        <taxon>Glomeromycetes</taxon>
        <taxon>Glomerales</taxon>
        <taxon>Glomeraceae</taxon>
        <taxon>Rhizophagus</taxon>
    </lineage>
</organism>
<accession>A0A8H3LHY9</accession>
<feature type="region of interest" description="Disordered" evidence="6">
    <location>
        <begin position="726"/>
        <end position="760"/>
    </location>
</feature>
<dbReference type="GO" id="GO:0005524">
    <property type="term" value="F:ATP binding"/>
    <property type="evidence" value="ECO:0007669"/>
    <property type="project" value="UniProtKB-UniRule"/>
</dbReference>
<keyword evidence="8" id="KW-0808">Transferase</keyword>
<dbReference type="Pfam" id="PF00069">
    <property type="entry name" value="Pkinase"/>
    <property type="match status" value="1"/>
</dbReference>
<dbReference type="Gene3D" id="1.20.5.170">
    <property type="match status" value="1"/>
</dbReference>
<evidence type="ECO:0000256" key="2">
    <source>
        <dbReference type="ARBA" id="ARBA00004613"/>
    </source>
</evidence>